<protein>
    <recommendedName>
        <fullName evidence="13">BTB domain-containing protein</fullName>
    </recommendedName>
</protein>
<keyword evidence="4 7" id="KW-0863">Zinc-finger</keyword>
<dbReference type="GO" id="GO:0005634">
    <property type="term" value="C:nucleus"/>
    <property type="evidence" value="ECO:0007669"/>
    <property type="project" value="UniProtKB-SubCell"/>
</dbReference>
<feature type="domain" description="C2H2-type" evidence="10">
    <location>
        <begin position="329"/>
        <end position="356"/>
    </location>
</feature>
<dbReference type="InterPro" id="IPR013087">
    <property type="entry name" value="Znf_C2H2_type"/>
</dbReference>
<dbReference type="PANTHER" id="PTHR24394">
    <property type="entry name" value="ZINC FINGER PROTEIN"/>
    <property type="match status" value="1"/>
</dbReference>
<dbReference type="SMART" id="SM00355">
    <property type="entry name" value="ZnF_C2H2"/>
    <property type="match status" value="3"/>
</dbReference>
<dbReference type="PANTHER" id="PTHR24394:SF29">
    <property type="entry name" value="MYONEURIN"/>
    <property type="match status" value="1"/>
</dbReference>
<dbReference type="PROSITE" id="PS50097">
    <property type="entry name" value="BTB"/>
    <property type="match status" value="1"/>
</dbReference>
<evidence type="ECO:0000259" key="10">
    <source>
        <dbReference type="PROSITE" id="PS50157"/>
    </source>
</evidence>
<keyword evidence="2" id="KW-0479">Metal-binding</keyword>
<dbReference type="EMBL" id="FZQP02000260">
    <property type="protein sequence ID" value="VVC88190.1"/>
    <property type="molecule type" value="Genomic_DNA"/>
</dbReference>
<evidence type="ECO:0000256" key="3">
    <source>
        <dbReference type="ARBA" id="ARBA00022737"/>
    </source>
</evidence>
<dbReference type="SUPFAM" id="SSF57667">
    <property type="entry name" value="beta-beta-alpha zinc fingers"/>
    <property type="match status" value="1"/>
</dbReference>
<evidence type="ECO:0000256" key="2">
    <source>
        <dbReference type="ARBA" id="ARBA00022723"/>
    </source>
</evidence>
<evidence type="ECO:0000313" key="11">
    <source>
        <dbReference type="EMBL" id="VVC88190.1"/>
    </source>
</evidence>
<evidence type="ECO:0000256" key="1">
    <source>
        <dbReference type="ARBA" id="ARBA00004123"/>
    </source>
</evidence>
<evidence type="ECO:0000256" key="4">
    <source>
        <dbReference type="ARBA" id="ARBA00022771"/>
    </source>
</evidence>
<evidence type="ECO:0000256" key="7">
    <source>
        <dbReference type="PROSITE-ProRule" id="PRU00042"/>
    </source>
</evidence>
<proteinExistence type="predicted"/>
<dbReference type="PROSITE" id="PS50157">
    <property type="entry name" value="ZINC_FINGER_C2H2_2"/>
    <property type="match status" value="2"/>
</dbReference>
<keyword evidence="5" id="KW-0862">Zinc</keyword>
<dbReference type="InterPro" id="IPR011333">
    <property type="entry name" value="SKP1/BTB/POZ_sf"/>
</dbReference>
<gene>
    <name evidence="11" type="ORF">LSINAPIS_LOCUS1622</name>
</gene>
<keyword evidence="12" id="KW-1185">Reference proteome</keyword>
<evidence type="ECO:0008006" key="13">
    <source>
        <dbReference type="Google" id="ProtNLM"/>
    </source>
</evidence>
<dbReference type="Pfam" id="PF00096">
    <property type="entry name" value="zf-C2H2"/>
    <property type="match status" value="2"/>
</dbReference>
<organism evidence="11 12">
    <name type="scientific">Leptidea sinapis</name>
    <dbReference type="NCBI Taxonomy" id="189913"/>
    <lineage>
        <taxon>Eukaryota</taxon>
        <taxon>Metazoa</taxon>
        <taxon>Ecdysozoa</taxon>
        <taxon>Arthropoda</taxon>
        <taxon>Hexapoda</taxon>
        <taxon>Insecta</taxon>
        <taxon>Pterygota</taxon>
        <taxon>Neoptera</taxon>
        <taxon>Endopterygota</taxon>
        <taxon>Lepidoptera</taxon>
        <taxon>Glossata</taxon>
        <taxon>Ditrysia</taxon>
        <taxon>Papilionoidea</taxon>
        <taxon>Pieridae</taxon>
        <taxon>Dismorphiinae</taxon>
        <taxon>Leptidea</taxon>
    </lineage>
</organism>
<evidence type="ECO:0000256" key="5">
    <source>
        <dbReference type="ARBA" id="ARBA00022833"/>
    </source>
</evidence>
<evidence type="ECO:0000313" key="12">
    <source>
        <dbReference type="Proteomes" id="UP000324832"/>
    </source>
</evidence>
<evidence type="ECO:0000259" key="9">
    <source>
        <dbReference type="PROSITE" id="PS50097"/>
    </source>
</evidence>
<feature type="domain" description="C2H2-type" evidence="10">
    <location>
        <begin position="511"/>
        <end position="538"/>
    </location>
</feature>
<reference evidence="11 12" key="1">
    <citation type="submission" date="2017-07" db="EMBL/GenBank/DDBJ databases">
        <authorList>
            <person name="Talla V."/>
            <person name="Backstrom N."/>
        </authorList>
    </citation>
    <scope>NUCLEOTIDE SEQUENCE [LARGE SCALE GENOMIC DNA]</scope>
</reference>
<dbReference type="Gene3D" id="3.30.710.10">
    <property type="entry name" value="Potassium Channel Kv1.1, Chain A"/>
    <property type="match status" value="1"/>
</dbReference>
<accession>A0A5E4PTG6</accession>
<dbReference type="GO" id="GO:0008270">
    <property type="term" value="F:zinc ion binding"/>
    <property type="evidence" value="ECO:0007669"/>
    <property type="project" value="UniProtKB-KW"/>
</dbReference>
<dbReference type="Proteomes" id="UP000324832">
    <property type="component" value="Unassembled WGS sequence"/>
</dbReference>
<keyword evidence="6" id="KW-0539">Nucleus</keyword>
<name>A0A5E4PTG6_9NEOP</name>
<feature type="domain" description="BTB" evidence="9">
    <location>
        <begin position="160"/>
        <end position="193"/>
    </location>
</feature>
<feature type="region of interest" description="Disordered" evidence="8">
    <location>
        <begin position="390"/>
        <end position="420"/>
    </location>
</feature>
<keyword evidence="3" id="KW-0677">Repeat</keyword>
<evidence type="ECO:0000256" key="8">
    <source>
        <dbReference type="SAM" id="MobiDB-lite"/>
    </source>
</evidence>
<dbReference type="Pfam" id="PF00651">
    <property type="entry name" value="BTB"/>
    <property type="match status" value="1"/>
</dbReference>
<feature type="compositionally biased region" description="Polar residues" evidence="8">
    <location>
        <begin position="390"/>
        <end position="414"/>
    </location>
</feature>
<feature type="region of interest" description="Disordered" evidence="8">
    <location>
        <begin position="237"/>
        <end position="258"/>
    </location>
</feature>
<comment type="subcellular location">
    <subcellularLocation>
        <location evidence="1">Nucleus</location>
    </subcellularLocation>
</comment>
<dbReference type="AlphaFoldDB" id="A0A5E4PTG6"/>
<evidence type="ECO:0000256" key="6">
    <source>
        <dbReference type="ARBA" id="ARBA00023242"/>
    </source>
</evidence>
<dbReference type="GO" id="GO:0000981">
    <property type="term" value="F:DNA-binding transcription factor activity, RNA polymerase II-specific"/>
    <property type="evidence" value="ECO:0007669"/>
    <property type="project" value="TreeGrafter"/>
</dbReference>
<dbReference type="InterPro" id="IPR000210">
    <property type="entry name" value="BTB/POZ_dom"/>
</dbReference>
<dbReference type="InterPro" id="IPR036236">
    <property type="entry name" value="Znf_C2H2_sf"/>
</dbReference>
<dbReference type="SUPFAM" id="SSF54695">
    <property type="entry name" value="POZ domain"/>
    <property type="match status" value="1"/>
</dbReference>
<dbReference type="Gene3D" id="3.30.160.60">
    <property type="entry name" value="Classic Zinc Finger"/>
    <property type="match status" value="1"/>
</dbReference>
<dbReference type="PROSITE" id="PS00028">
    <property type="entry name" value="ZINC_FINGER_C2H2_1"/>
    <property type="match status" value="2"/>
</dbReference>
<sequence>MELRPLPPAYCCCSLPAVHKHLHLRSMITDCAITLELLSDNPLNIREEHTEYQLLNMVLQAGLTNGFKQTQEAATGFPGVPTEIKCLDSFNNIIVILCGCRLACSYATRLVPVSLGSPGTGNINSKNGRRRPSAILTALAQPPGSVVGALARMLSSGALSDVTLSATDGVSLRAHRLVLAACSDYFATIFKSSTISQTNPVMKDAGTNGQPTTPPPPFPIPSQTIPAPGSERRHISEHPAVDNTKQRKLTQDNGYNTSKTDRLKKLDQIVQNLYSSRLPPAVAETPPNHTSALAQIPPCHTPADRVGGEAQWRERTRRSGPVGSTIGGAVCGVCGKRLSNQYNLRVHLETHDARRGGGRGWEWWHGGGCGVCALLRLMYNGKLHVTSITKPDVNSNGQPTKTPTPSPIASQTISPPGCKRRHISEHSALDQTKHRKQLIQDNGKNTLMSDRQKKPDQIVQNVYSSRLQPALAEAPPNHMSALALCYTPAAHGGGEAQWWERMRRVRPIESAVCGVCGKRLSNRYNLRVHLETHVPSPHACRACAHVSRSRDSLRKHVAYAHPSR</sequence>